<feature type="binding site" evidence="11">
    <location>
        <position position="398"/>
    </location>
    <ligand>
        <name>Zn(2+)</name>
        <dbReference type="ChEBI" id="CHEBI:29105"/>
        <label>2</label>
        <note>catalytic</note>
    </ligand>
</feature>
<dbReference type="GO" id="GO:0008241">
    <property type="term" value="F:peptidyl-dipeptidase activity"/>
    <property type="evidence" value="ECO:0007669"/>
    <property type="project" value="InterPro"/>
</dbReference>
<dbReference type="InParanoid" id="A0A7M7J5H2"/>
<feature type="glycosylation site" description="N-linked (GlcNAc...) asparagine" evidence="6">
    <location>
        <position position="78"/>
    </location>
</feature>
<keyword evidence="2 14" id="KW-0732">Signal</keyword>
<dbReference type="EC" id="3.4.-.-" evidence="13"/>
<feature type="binding site" evidence="9">
    <location>
        <position position="402"/>
    </location>
    <ligand>
        <name>Zn(2+)</name>
        <dbReference type="ChEBI" id="CHEBI:29105"/>
        <label>1</label>
        <note>catalytic</note>
    </ligand>
</feature>
<feature type="binding site" evidence="8">
    <location>
        <position position="537"/>
    </location>
    <ligand>
        <name>chloride</name>
        <dbReference type="ChEBI" id="CHEBI:17996"/>
        <label>1</label>
    </ligand>
</feature>
<organism evidence="15 16">
    <name type="scientific">Varroa destructor</name>
    <name type="common">Honeybee mite</name>
    <dbReference type="NCBI Taxonomy" id="109461"/>
    <lineage>
        <taxon>Eukaryota</taxon>
        <taxon>Metazoa</taxon>
        <taxon>Ecdysozoa</taxon>
        <taxon>Arthropoda</taxon>
        <taxon>Chelicerata</taxon>
        <taxon>Arachnida</taxon>
        <taxon>Acari</taxon>
        <taxon>Parasitiformes</taxon>
        <taxon>Mesostigmata</taxon>
        <taxon>Gamasina</taxon>
        <taxon>Dermanyssoidea</taxon>
        <taxon>Varroidae</taxon>
        <taxon>Varroa</taxon>
    </lineage>
</organism>
<dbReference type="GeneID" id="111244364"/>
<evidence type="ECO:0000256" key="6">
    <source>
        <dbReference type="PIRSR" id="PIRSR601548-10"/>
    </source>
</evidence>
<feature type="chain" id="PRO_5029902970" description="Angiotensin-converting enzyme" evidence="14">
    <location>
        <begin position="20"/>
        <end position="642"/>
    </location>
</feature>
<feature type="binding site" evidence="11">
    <location>
        <position position="426"/>
    </location>
    <ligand>
        <name>Zn(2+)</name>
        <dbReference type="ChEBI" id="CHEBI:29105"/>
        <label>2</label>
        <note>catalytic</note>
    </ligand>
</feature>
<feature type="binding site" evidence="8">
    <location>
        <position position="241"/>
    </location>
    <ligand>
        <name>chloride</name>
        <dbReference type="ChEBI" id="CHEBI:17996"/>
        <label>1</label>
    </ligand>
</feature>
<keyword evidence="4 6" id="KW-0325">Glycoprotein</keyword>
<feature type="signal peptide" evidence="14">
    <location>
        <begin position="1"/>
        <end position="19"/>
    </location>
</feature>
<keyword evidence="16" id="KW-1185">Reference proteome</keyword>
<feature type="binding site" evidence="9">
    <location>
        <position position="426"/>
    </location>
    <ligand>
        <name>Zn(2+)</name>
        <dbReference type="ChEBI" id="CHEBI:29105"/>
        <label>1</label>
        <note>catalytic</note>
    </ligand>
</feature>
<evidence type="ECO:0000256" key="7">
    <source>
        <dbReference type="PIRSR" id="PIRSR601548-11"/>
    </source>
</evidence>
<evidence type="ECO:0000256" key="9">
    <source>
        <dbReference type="PIRSR" id="PIRSR601548-3"/>
    </source>
</evidence>
<evidence type="ECO:0000256" key="5">
    <source>
        <dbReference type="PIRSR" id="PIRSR601548-1"/>
    </source>
</evidence>
<dbReference type="PANTHER" id="PTHR10514">
    <property type="entry name" value="ANGIOTENSIN-CONVERTING ENZYME"/>
    <property type="match status" value="1"/>
</dbReference>
<dbReference type="OMA" id="WPEYNDS"/>
<dbReference type="PROSITE" id="PS52011">
    <property type="entry name" value="PEPTIDASE_M2"/>
    <property type="match status" value="1"/>
</dbReference>
<evidence type="ECO:0000256" key="11">
    <source>
        <dbReference type="PIRSR" id="PIRSR601548-8"/>
    </source>
</evidence>
<feature type="active site" description="Proton donor 2" evidence="7">
    <location>
        <position position="528"/>
    </location>
</feature>
<dbReference type="Gene3D" id="1.10.1370.30">
    <property type="match status" value="1"/>
</dbReference>
<evidence type="ECO:0000256" key="12">
    <source>
        <dbReference type="PROSITE-ProRule" id="PRU01355"/>
    </source>
</evidence>
<dbReference type="GO" id="GO:0046872">
    <property type="term" value="F:metal ion binding"/>
    <property type="evidence" value="ECO:0007669"/>
    <property type="project" value="UniProtKB-KW"/>
</dbReference>
<dbReference type="GO" id="GO:0016020">
    <property type="term" value="C:membrane"/>
    <property type="evidence" value="ECO:0007669"/>
    <property type="project" value="InterPro"/>
</dbReference>
<comment type="similarity">
    <text evidence="1 12 13">Belongs to the peptidase M2 family.</text>
</comment>
<sequence length="642" mass="73490">MQATILVCCYVVCIGCTVGALVGESQKTQDECDGKITLNDETISTQQLEARKWLNLYETEYLPLCLEATEAAWEQASNITDYNSMKNAEASQKMVKFTGNKGREAQKFAWKQFKDPELKRIFKSLSNLGVAALPQEKTAEMIRLRQEMESNHAKTKVCPYRKPNEPPASPEECTLGLEPEIKEILEQSQDYDELLHVWSQFRDKAGKPVKNKWLKVASILNEGSRANGRKDYTEDLLETYYEQSPNFEKDLEDLWITLKPLYQQLHAYVRSKLIIMYPGKIKEDGPIPAHLVGHIHAQHISIKGLEPFKGRPTVDVTDAMVRKGMKPRDLFKLSEEFFNSLGLKPMTDEFWNRSLLEKPSDGRELVCHASAWDGCGTNLVRIKQCTRVKMSDLIVAHHEMGHIEYYLQYQKLPSYYQSGANPGFHEAVGDTLALSVSTPKHLQAINLLEESEMTEEDTLNYLMSIALDKIAILPSAYFFDNWRWNVYRGNYAAERLNDEWWKLQLEYAGYCPAVRRSKDDFDPASKYHISSGTPYIRYFVANILQFQFYEALCDAAGHRGLLHECDFYRSKEAGKLMGDMLALGSSKPWPEALKAITNGKTGKMDARPILRYFQPLYDWLIKYNMGKPVGWTSPDPNICPKP</sequence>
<evidence type="ECO:0000313" key="16">
    <source>
        <dbReference type="Proteomes" id="UP000594260"/>
    </source>
</evidence>
<dbReference type="FunCoup" id="A0A7M7J5H2">
    <property type="interactions" value="52"/>
</dbReference>
<dbReference type="OrthoDB" id="10029630at2759"/>
<comment type="caution">
    <text evidence="12">Lacks conserved residue(s) required for the propagation of feature annotation.</text>
</comment>
<comment type="cofactor">
    <cofactor evidence="13">
        <name>Zn(2+)</name>
        <dbReference type="ChEBI" id="CHEBI:29105"/>
    </cofactor>
    <text evidence="13">Binds 1 zinc ion per subunit.</text>
</comment>
<dbReference type="Pfam" id="PF01401">
    <property type="entry name" value="Peptidase_M2"/>
    <property type="match status" value="1"/>
</dbReference>
<evidence type="ECO:0000256" key="4">
    <source>
        <dbReference type="ARBA" id="ARBA00023180"/>
    </source>
</evidence>
<dbReference type="RefSeq" id="XP_022647129.1">
    <property type="nucleotide sequence ID" value="XM_022791394.1"/>
</dbReference>
<keyword evidence="9 13" id="KW-0862">Zinc</keyword>
<feature type="glycosylation site" description="N-linked (GlcNAc...) asparagine; partial" evidence="6">
    <location>
        <position position="352"/>
    </location>
</feature>
<protein>
    <recommendedName>
        <fullName evidence="13">Angiotensin-converting enzyme</fullName>
        <ecNumber evidence="13">3.4.-.-</ecNumber>
    </recommendedName>
</protein>
<evidence type="ECO:0000256" key="14">
    <source>
        <dbReference type="SAM" id="SignalP"/>
    </source>
</evidence>
<feature type="disulfide bond" evidence="10">
    <location>
        <begin position="158"/>
        <end position="173"/>
    </location>
</feature>
<keyword evidence="3 10" id="KW-1015">Disulfide bond</keyword>
<feature type="binding site" evidence="9">
    <location>
        <position position="398"/>
    </location>
    <ligand>
        <name>Zn(2+)</name>
        <dbReference type="ChEBI" id="CHEBI:29105"/>
        <label>1</label>
        <note>catalytic</note>
    </ligand>
</feature>
<evidence type="ECO:0000313" key="15">
    <source>
        <dbReference type="EnsemblMetazoa" id="XP_022647129"/>
    </source>
</evidence>
<name>A0A7M7J5H2_VARDE</name>
<feature type="active site" description="Proton acceptor 2" evidence="7">
    <location>
        <position position="399"/>
    </location>
</feature>
<accession>A0A7M7J5H2</accession>
<dbReference type="CDD" id="cd06461">
    <property type="entry name" value="M2_ACE"/>
    <property type="match status" value="1"/>
</dbReference>
<keyword evidence="9 13" id="KW-0479">Metal-binding</keyword>
<dbReference type="KEGG" id="vde:111244364"/>
<dbReference type="InterPro" id="IPR001548">
    <property type="entry name" value="Peptidase_M2"/>
</dbReference>
<keyword evidence="13" id="KW-0645">Protease</keyword>
<keyword evidence="13" id="KW-0482">Metalloprotease</keyword>
<evidence type="ECO:0000256" key="2">
    <source>
        <dbReference type="ARBA" id="ARBA00022729"/>
    </source>
</evidence>
<dbReference type="Proteomes" id="UP000594260">
    <property type="component" value="Unplaced"/>
</dbReference>
<dbReference type="EnsemblMetazoa" id="XM_022791394">
    <property type="protein sequence ID" value="XP_022647129"/>
    <property type="gene ID" value="LOC111244364"/>
</dbReference>
<proteinExistence type="inferred from homology"/>
<dbReference type="GO" id="GO:0004180">
    <property type="term" value="F:carboxypeptidase activity"/>
    <property type="evidence" value="ECO:0007669"/>
    <property type="project" value="UniProtKB-KW"/>
</dbReference>
<feature type="active site" description="Proton donor 1" evidence="5">
    <location>
        <position position="528"/>
    </location>
</feature>
<evidence type="ECO:0000256" key="3">
    <source>
        <dbReference type="ARBA" id="ARBA00023157"/>
    </source>
</evidence>
<dbReference type="SUPFAM" id="SSF55486">
    <property type="entry name" value="Metalloproteases ('zincins'), catalytic domain"/>
    <property type="match status" value="1"/>
</dbReference>
<dbReference type="PANTHER" id="PTHR10514:SF27">
    <property type="entry name" value="ANGIOTENSIN-CONVERTING ENZYME"/>
    <property type="match status" value="1"/>
</dbReference>
<keyword evidence="13" id="KW-0121">Carboxypeptidase</keyword>
<keyword evidence="13" id="KW-0378">Hydrolase</keyword>
<feature type="binding site" evidence="11">
    <location>
        <position position="402"/>
    </location>
    <ligand>
        <name>Zn(2+)</name>
        <dbReference type="ChEBI" id="CHEBI:29105"/>
        <label>2</label>
        <note>catalytic</note>
    </ligand>
</feature>
<feature type="disulfide bond" evidence="10">
    <location>
        <begin position="553"/>
        <end position="565"/>
    </location>
</feature>
<dbReference type="GO" id="GO:0006508">
    <property type="term" value="P:proteolysis"/>
    <property type="evidence" value="ECO:0007669"/>
    <property type="project" value="UniProtKB-KW"/>
</dbReference>
<evidence type="ECO:0000256" key="8">
    <source>
        <dbReference type="PIRSR" id="PIRSR601548-2"/>
    </source>
</evidence>
<dbReference type="GO" id="GO:0008237">
    <property type="term" value="F:metallopeptidase activity"/>
    <property type="evidence" value="ECO:0007669"/>
    <property type="project" value="UniProtKB-KW"/>
</dbReference>
<evidence type="ECO:0000256" key="10">
    <source>
        <dbReference type="PIRSR" id="PIRSR601548-4"/>
    </source>
</evidence>
<feature type="active site" description="Proton acceptor 1" evidence="5">
    <location>
        <position position="399"/>
    </location>
</feature>
<dbReference type="PRINTS" id="PR00791">
    <property type="entry name" value="PEPDIPTASEA"/>
</dbReference>
<evidence type="ECO:0000256" key="1">
    <source>
        <dbReference type="ARBA" id="ARBA00008139"/>
    </source>
</evidence>
<evidence type="ECO:0000256" key="13">
    <source>
        <dbReference type="RuleBase" id="RU361144"/>
    </source>
</evidence>
<dbReference type="AlphaFoldDB" id="A0A7M7J5H2"/>
<feature type="disulfide bond" evidence="10 12">
    <location>
        <begin position="367"/>
        <end position="385"/>
    </location>
</feature>
<reference evidence="15" key="1">
    <citation type="submission" date="2021-01" db="UniProtKB">
        <authorList>
            <consortium name="EnsemblMetazoa"/>
        </authorList>
    </citation>
    <scope>IDENTIFICATION</scope>
</reference>